<organism evidence="1 2">
    <name type="scientific">Ideonella lacteola</name>
    <dbReference type="NCBI Taxonomy" id="2984193"/>
    <lineage>
        <taxon>Bacteria</taxon>
        <taxon>Pseudomonadati</taxon>
        <taxon>Pseudomonadota</taxon>
        <taxon>Betaproteobacteria</taxon>
        <taxon>Burkholderiales</taxon>
        <taxon>Sphaerotilaceae</taxon>
        <taxon>Ideonella</taxon>
    </lineage>
</organism>
<gene>
    <name evidence="1" type="ORF">AACH06_00855</name>
</gene>
<dbReference type="Pfam" id="PF09502">
    <property type="entry name" value="HrpB4"/>
    <property type="match status" value="1"/>
</dbReference>
<keyword evidence="2" id="KW-1185">Reference proteome</keyword>
<protein>
    <submittedName>
        <fullName evidence="1">Type III secretion protein HrpB4</fullName>
    </submittedName>
</protein>
<dbReference type="RefSeq" id="WP_341423694.1">
    <property type="nucleotide sequence ID" value="NZ_JBBUTG010000001.1"/>
</dbReference>
<dbReference type="Proteomes" id="UP001371218">
    <property type="component" value="Unassembled WGS sequence"/>
</dbReference>
<evidence type="ECO:0000313" key="1">
    <source>
        <dbReference type="EMBL" id="MEK8029353.1"/>
    </source>
</evidence>
<accession>A0ABU9BLH7</accession>
<dbReference type="InterPro" id="IPR013393">
    <property type="entry name" value="T3SS_HrpB4"/>
</dbReference>
<dbReference type="EMBL" id="JBBUTG010000001">
    <property type="protein sequence ID" value="MEK8029353.1"/>
    <property type="molecule type" value="Genomic_DNA"/>
</dbReference>
<evidence type="ECO:0000313" key="2">
    <source>
        <dbReference type="Proteomes" id="UP001371218"/>
    </source>
</evidence>
<comment type="caution">
    <text evidence="1">The sequence shown here is derived from an EMBL/GenBank/DDBJ whole genome shotgun (WGS) entry which is preliminary data.</text>
</comment>
<name>A0ABU9BLH7_9BURK</name>
<sequence>MASPTTPSHWPSLAEAFDAALVEWPHHIDSSWASSWPVWASGGGDAAARRARWMAFARWCGAPPGFRELDTPLGRWCLLPRDQRLARLCALALALRPGVWRSCVRREARRALAGFLGPASSVLASGAHGGACVNAALAERPPVEWAWVGHADITRAGAWPTRGLRRWARLGLPRAHPVVLRQALAGAADRLELEDRLAEVDRCFEAAARTQAAAHARSSDEHEGQEGAA</sequence>
<proteinExistence type="predicted"/>
<reference evidence="1 2" key="1">
    <citation type="submission" date="2024-04" db="EMBL/GenBank/DDBJ databases">
        <title>Novel species of the genus Ideonella isolated from streams.</title>
        <authorList>
            <person name="Lu H."/>
        </authorList>
    </citation>
    <scope>NUCLEOTIDE SEQUENCE [LARGE SCALE GENOMIC DNA]</scope>
    <source>
        <strain evidence="1 2">DXS29W</strain>
    </source>
</reference>